<dbReference type="AlphaFoldDB" id="A0A7S3L3M0"/>
<evidence type="ECO:0000256" key="2">
    <source>
        <dbReference type="ARBA" id="ARBA00022670"/>
    </source>
</evidence>
<comment type="similarity">
    <text evidence="1">Belongs to the peptidase M8 family.</text>
</comment>
<feature type="binding site" evidence="8">
    <location>
        <position position="280"/>
    </location>
    <ligand>
        <name>Zn(2+)</name>
        <dbReference type="ChEBI" id="CHEBI:29105"/>
        <note>catalytic</note>
    </ligand>
</feature>
<evidence type="ECO:0000256" key="7">
    <source>
        <dbReference type="PIRSR" id="PIRSR601577-1"/>
    </source>
</evidence>
<accession>A0A7S3L3M0</accession>
<dbReference type="GO" id="GO:0046872">
    <property type="term" value="F:metal ion binding"/>
    <property type="evidence" value="ECO:0007669"/>
    <property type="project" value="UniProtKB-KW"/>
</dbReference>
<name>A0A7S3L3M0_9STRA</name>
<feature type="signal peptide" evidence="11">
    <location>
        <begin position="1"/>
        <end position="31"/>
    </location>
</feature>
<feature type="region of interest" description="Disordered" evidence="9">
    <location>
        <begin position="735"/>
        <end position="764"/>
    </location>
</feature>
<dbReference type="Gene3D" id="2.10.55.10">
    <property type="entry name" value="Leishmanolysin domain 3"/>
    <property type="match status" value="1"/>
</dbReference>
<dbReference type="PANTHER" id="PTHR10942:SF0">
    <property type="entry name" value="LEISHMANOLYSIN-LIKE PEPTIDASE"/>
    <property type="match status" value="1"/>
</dbReference>
<evidence type="ECO:0000256" key="1">
    <source>
        <dbReference type="ARBA" id="ARBA00005860"/>
    </source>
</evidence>
<comment type="cofactor">
    <cofactor evidence="8">
        <name>Zn(2+)</name>
        <dbReference type="ChEBI" id="CHEBI:29105"/>
    </cofactor>
    <text evidence="8">Binds 1 zinc ion per subunit.</text>
</comment>
<evidence type="ECO:0000313" key="12">
    <source>
        <dbReference type="EMBL" id="CAE0410627.1"/>
    </source>
</evidence>
<evidence type="ECO:0000256" key="11">
    <source>
        <dbReference type="SAM" id="SignalP"/>
    </source>
</evidence>
<dbReference type="Pfam" id="PF01457">
    <property type="entry name" value="Peptidase_M8"/>
    <property type="match status" value="1"/>
</dbReference>
<keyword evidence="4" id="KW-0378">Hydrolase</keyword>
<dbReference type="GO" id="GO:0005737">
    <property type="term" value="C:cytoplasm"/>
    <property type="evidence" value="ECO:0007669"/>
    <property type="project" value="TreeGrafter"/>
</dbReference>
<keyword evidence="10" id="KW-1133">Transmembrane helix</keyword>
<evidence type="ECO:0008006" key="13">
    <source>
        <dbReference type="Google" id="ProtNLM"/>
    </source>
</evidence>
<keyword evidence="3 8" id="KW-0479">Metal-binding</keyword>
<feature type="binding site" evidence="8">
    <location>
        <position position="284"/>
    </location>
    <ligand>
        <name>Zn(2+)</name>
        <dbReference type="ChEBI" id="CHEBI:29105"/>
        <note>catalytic</note>
    </ligand>
</feature>
<dbReference type="GO" id="GO:0016020">
    <property type="term" value="C:membrane"/>
    <property type="evidence" value="ECO:0007669"/>
    <property type="project" value="InterPro"/>
</dbReference>
<dbReference type="InterPro" id="IPR001577">
    <property type="entry name" value="Peptidase_M8"/>
</dbReference>
<feature type="binding site" evidence="8">
    <location>
        <position position="384"/>
    </location>
    <ligand>
        <name>Zn(2+)</name>
        <dbReference type="ChEBI" id="CHEBI:29105"/>
        <note>catalytic</note>
    </ligand>
</feature>
<evidence type="ECO:0000256" key="9">
    <source>
        <dbReference type="SAM" id="MobiDB-lite"/>
    </source>
</evidence>
<dbReference type="GO" id="GO:0006508">
    <property type="term" value="P:proteolysis"/>
    <property type="evidence" value="ECO:0007669"/>
    <property type="project" value="UniProtKB-KW"/>
</dbReference>
<feature type="compositionally biased region" description="Basic and acidic residues" evidence="9">
    <location>
        <begin position="89"/>
        <end position="100"/>
    </location>
</feature>
<dbReference type="Gene3D" id="3.10.170.20">
    <property type="match status" value="1"/>
</dbReference>
<keyword evidence="5 8" id="KW-0862">Zinc</keyword>
<keyword evidence="11" id="KW-0732">Signal</keyword>
<evidence type="ECO:0000256" key="8">
    <source>
        <dbReference type="PIRSR" id="PIRSR601577-2"/>
    </source>
</evidence>
<proteinExistence type="inferred from homology"/>
<evidence type="ECO:0000256" key="6">
    <source>
        <dbReference type="ARBA" id="ARBA00023049"/>
    </source>
</evidence>
<keyword evidence="6 8" id="KW-0482">Metalloprotease</keyword>
<dbReference type="SUPFAM" id="SSF55486">
    <property type="entry name" value="Metalloproteases ('zincins'), catalytic domain"/>
    <property type="match status" value="1"/>
</dbReference>
<organism evidence="12">
    <name type="scientific">Amphora coffeiformis</name>
    <dbReference type="NCBI Taxonomy" id="265554"/>
    <lineage>
        <taxon>Eukaryota</taxon>
        <taxon>Sar</taxon>
        <taxon>Stramenopiles</taxon>
        <taxon>Ochrophyta</taxon>
        <taxon>Bacillariophyta</taxon>
        <taxon>Bacillariophyceae</taxon>
        <taxon>Bacillariophycidae</taxon>
        <taxon>Thalassiophysales</taxon>
        <taxon>Catenulaceae</taxon>
        <taxon>Amphora</taxon>
    </lineage>
</organism>
<evidence type="ECO:0000256" key="10">
    <source>
        <dbReference type="SAM" id="Phobius"/>
    </source>
</evidence>
<dbReference type="GO" id="GO:0004222">
    <property type="term" value="F:metalloendopeptidase activity"/>
    <property type="evidence" value="ECO:0007669"/>
    <property type="project" value="InterPro"/>
</dbReference>
<feature type="transmembrane region" description="Helical" evidence="10">
    <location>
        <begin position="708"/>
        <end position="730"/>
    </location>
</feature>
<dbReference type="Gene3D" id="3.90.132.10">
    <property type="entry name" value="Leishmanolysin , domain 2"/>
    <property type="match status" value="1"/>
</dbReference>
<feature type="region of interest" description="Disordered" evidence="9">
    <location>
        <begin position="85"/>
        <end position="110"/>
    </location>
</feature>
<sequence>MTQLLPLCGKSWQLVLLLLSMGAGVVGVATAEQSPPLRMSTTPQAVKEEWERLSVVQRVYGQHNTAVRKNIRNIQESMVRYQTGVAPDPSHEVPYENHPYDKKKKNRQLQTENVTEISNDKSSRFQPIRMHFETVALDQQRDREADNAAKIEWYVNEVLPRTANFWESALAVVPVSGKLKVSAFELDSRLYCGDRNFTQVPDEYISSGISDTDLILFVSGTPDRRFCQSRTLAVAVACNFDQFDRPTAGAINVCLDNIVLNDDGTSSDAVLQDYVDVTIHEVGHVLGHSSNSYRLFYDPDTGNPRTSRPFERRTVSCVDGVSRSEVLPGESTMQFGQRADGTRFASIVTPKVKTIAQNQFNCPTLEGAPLENQPTRTDSCTGDHWDERLFYPEAMSGVIAPTSNILSSLTLALMEDSGWYQANYTTSQMSPWGLGAGCEFVEEPCLLKSDTGGTPAIPDYSRGFFCNKDGEKACSAERSHKLACSVIDYAFLVGSTGPSENNQYFGSPTVGGSRQADYCPVYGTTYNNRKVEALSCRDANNAPATLNSYGEEYGVESDCLESSSGEGVCYRSACVQEDMTYRFRVAGKWYICEFDFQEHSITPLDGVLFAHTVTCPRLSQACPDLFCPFNCAGRGRCNYENEINGTKHPKCECFDPDDNSLGCSDSQIPDGGFLADGSGLFDNLEENFFDPLIAVFVDDPDLWTTASWAWAAGLLTICAILLLCICSSFWPQGGGRRKTSSRDRQPISPRPLAPRPRPVRRYDV</sequence>
<gene>
    <name evidence="12" type="ORF">ACOF00016_LOCUS8078</name>
</gene>
<evidence type="ECO:0000256" key="3">
    <source>
        <dbReference type="ARBA" id="ARBA00022723"/>
    </source>
</evidence>
<keyword evidence="2" id="KW-0645">Protease</keyword>
<reference evidence="12" key="1">
    <citation type="submission" date="2021-01" db="EMBL/GenBank/DDBJ databases">
        <authorList>
            <person name="Corre E."/>
            <person name="Pelletier E."/>
            <person name="Niang G."/>
            <person name="Scheremetjew M."/>
            <person name="Finn R."/>
            <person name="Kale V."/>
            <person name="Holt S."/>
            <person name="Cochrane G."/>
            <person name="Meng A."/>
            <person name="Brown T."/>
            <person name="Cohen L."/>
        </authorList>
    </citation>
    <scope>NUCLEOTIDE SEQUENCE</scope>
    <source>
        <strain evidence="12">CCMP127</strain>
    </source>
</reference>
<dbReference type="FunFam" id="3.90.132.10:FF:000001">
    <property type="entry name" value="leishmanolysin-like peptidase isoform X2"/>
    <property type="match status" value="1"/>
</dbReference>
<dbReference type="GO" id="GO:0007155">
    <property type="term" value="P:cell adhesion"/>
    <property type="evidence" value="ECO:0007669"/>
    <property type="project" value="InterPro"/>
</dbReference>
<protein>
    <recommendedName>
        <fullName evidence="13">Leishmanolysin-like peptidase</fullName>
    </recommendedName>
</protein>
<evidence type="ECO:0000256" key="5">
    <source>
        <dbReference type="ARBA" id="ARBA00022833"/>
    </source>
</evidence>
<dbReference type="PANTHER" id="PTHR10942">
    <property type="entry name" value="LEISHMANOLYSIN-LIKE PEPTIDASE"/>
    <property type="match status" value="1"/>
</dbReference>
<keyword evidence="10" id="KW-0472">Membrane</keyword>
<evidence type="ECO:0000256" key="4">
    <source>
        <dbReference type="ARBA" id="ARBA00022801"/>
    </source>
</evidence>
<feature type="active site" evidence="7">
    <location>
        <position position="281"/>
    </location>
</feature>
<feature type="chain" id="PRO_5030774609" description="Leishmanolysin-like peptidase" evidence="11">
    <location>
        <begin position="32"/>
        <end position="764"/>
    </location>
</feature>
<dbReference type="EMBL" id="HBIM01009589">
    <property type="protein sequence ID" value="CAE0410627.1"/>
    <property type="molecule type" value="Transcribed_RNA"/>
</dbReference>
<keyword evidence="10" id="KW-0812">Transmembrane</keyword>